<comment type="caution">
    <text evidence="2">The sequence shown here is derived from an EMBL/GenBank/DDBJ whole genome shotgun (WGS) entry which is preliminary data.</text>
</comment>
<protein>
    <submittedName>
        <fullName evidence="2">Uncharacterized protein</fullName>
    </submittedName>
</protein>
<dbReference type="EMBL" id="JAWZYT010001198">
    <property type="protein sequence ID" value="KAK4314655.1"/>
    <property type="molecule type" value="Genomic_DNA"/>
</dbReference>
<feature type="compositionally biased region" description="Basic and acidic residues" evidence="1">
    <location>
        <begin position="14"/>
        <end position="61"/>
    </location>
</feature>
<reference evidence="2" key="1">
    <citation type="submission" date="2023-11" db="EMBL/GenBank/DDBJ databases">
        <title>Genome assemblies of two species of porcelain crab, Petrolisthes cinctipes and Petrolisthes manimaculis (Anomura: Porcellanidae).</title>
        <authorList>
            <person name="Angst P."/>
        </authorList>
    </citation>
    <scope>NUCLEOTIDE SEQUENCE</scope>
    <source>
        <strain evidence="2">PB745_02</strain>
        <tissue evidence="2">Gill</tissue>
    </source>
</reference>
<feature type="compositionally biased region" description="Basic residues" evidence="1">
    <location>
        <begin position="62"/>
        <end position="71"/>
    </location>
</feature>
<proteinExistence type="predicted"/>
<feature type="compositionally biased region" description="Polar residues" evidence="1">
    <location>
        <begin position="97"/>
        <end position="106"/>
    </location>
</feature>
<organism evidence="2 3">
    <name type="scientific">Petrolisthes manimaculis</name>
    <dbReference type="NCBI Taxonomy" id="1843537"/>
    <lineage>
        <taxon>Eukaryota</taxon>
        <taxon>Metazoa</taxon>
        <taxon>Ecdysozoa</taxon>
        <taxon>Arthropoda</taxon>
        <taxon>Crustacea</taxon>
        <taxon>Multicrustacea</taxon>
        <taxon>Malacostraca</taxon>
        <taxon>Eumalacostraca</taxon>
        <taxon>Eucarida</taxon>
        <taxon>Decapoda</taxon>
        <taxon>Pleocyemata</taxon>
        <taxon>Anomura</taxon>
        <taxon>Galatheoidea</taxon>
        <taxon>Porcellanidae</taxon>
        <taxon>Petrolisthes</taxon>
    </lineage>
</organism>
<evidence type="ECO:0000313" key="3">
    <source>
        <dbReference type="Proteomes" id="UP001292094"/>
    </source>
</evidence>
<name>A0AAE1PTK7_9EUCA</name>
<dbReference type="AlphaFoldDB" id="A0AAE1PTK7"/>
<keyword evidence="3" id="KW-1185">Reference proteome</keyword>
<evidence type="ECO:0000256" key="1">
    <source>
        <dbReference type="SAM" id="MobiDB-lite"/>
    </source>
</evidence>
<gene>
    <name evidence="2" type="ORF">Pmani_014039</name>
</gene>
<dbReference type="Proteomes" id="UP001292094">
    <property type="component" value="Unassembled WGS sequence"/>
</dbReference>
<feature type="region of interest" description="Disordered" evidence="1">
    <location>
        <begin position="1"/>
        <end position="106"/>
    </location>
</feature>
<feature type="compositionally biased region" description="Basic and acidic residues" evidence="1">
    <location>
        <begin position="72"/>
        <end position="94"/>
    </location>
</feature>
<evidence type="ECO:0000313" key="2">
    <source>
        <dbReference type="EMBL" id="KAK4314655.1"/>
    </source>
</evidence>
<accession>A0AAE1PTK7</accession>
<sequence length="106" mass="12159">MKTVDNSTADGTEEEGRKKREGRRGKGEEGQKKREGRRGTEEEGRKKRDGIRGTEEEGREKRNGRRGPAQRRRAEHEINKYRIKESVRRGDVKLKVNTKSNPSKGG</sequence>
<feature type="compositionally biased region" description="Polar residues" evidence="1">
    <location>
        <begin position="1"/>
        <end position="10"/>
    </location>
</feature>